<keyword evidence="5 7" id="KW-1133">Transmembrane helix</keyword>
<gene>
    <name evidence="8" type="ORF">JY651_10190</name>
</gene>
<feature type="transmembrane region" description="Helical" evidence="7">
    <location>
        <begin position="310"/>
        <end position="333"/>
    </location>
</feature>
<dbReference type="EMBL" id="CP071090">
    <property type="protein sequence ID" value="QSQ25266.1"/>
    <property type="molecule type" value="Genomic_DNA"/>
</dbReference>
<feature type="transmembrane region" description="Helical" evidence="7">
    <location>
        <begin position="96"/>
        <end position="114"/>
    </location>
</feature>
<comment type="subcellular location">
    <subcellularLocation>
        <location evidence="1">Cell membrane</location>
        <topology evidence="1">Multi-pass membrane protein</topology>
    </subcellularLocation>
</comment>
<dbReference type="PANTHER" id="PTHR30106:SF1">
    <property type="entry name" value="UPF0324 MEMBRANE PROTEIN FN0533"/>
    <property type="match status" value="1"/>
</dbReference>
<evidence type="ECO:0000256" key="2">
    <source>
        <dbReference type="ARBA" id="ARBA00007977"/>
    </source>
</evidence>
<feature type="transmembrane region" description="Helical" evidence="7">
    <location>
        <begin position="27"/>
        <end position="56"/>
    </location>
</feature>
<protein>
    <submittedName>
        <fullName evidence="8">Sulfate exporter family transporter</fullName>
    </submittedName>
</protein>
<evidence type="ECO:0000256" key="1">
    <source>
        <dbReference type="ARBA" id="ARBA00004651"/>
    </source>
</evidence>
<feature type="transmembrane region" description="Helical" evidence="7">
    <location>
        <begin position="154"/>
        <end position="175"/>
    </location>
</feature>
<keyword evidence="4 7" id="KW-0812">Transmembrane</keyword>
<feature type="transmembrane region" description="Helical" evidence="7">
    <location>
        <begin position="220"/>
        <end position="237"/>
    </location>
</feature>
<dbReference type="InterPro" id="IPR018383">
    <property type="entry name" value="UPF0324_pro"/>
</dbReference>
<sequence>MDAPPCRTDIESVSPSSRYTSWSLGHVLVPLGAVLSLFPFVSTGVALVAGVLVAVGPGNPYGALTRRVTPRLLALAVVGLGAGMDLRVVAAVGVQGIGYTVVGIAACLVLGMLLTRALGVSREAGLLISIGTAICGGSAIAAVVPVLRPKEHEVSVALGTVFLLNAVALFVFPAVGHAVGLDAHQFGLWSALAIHDTSSVVGAAMRYGPKALEVATTVKLARALWIVPLTVAVGAWRRRTGAEVEQGRARRPWFILGFIAAAALVTWVPALRPAGHVVAAVSRQALVLTLFLIGANLTRSAVRAVGVRPLAQGVGLWVCMAGLSLGAIALHIIS</sequence>
<comment type="similarity">
    <text evidence="2">Belongs to the UPF0324 family.</text>
</comment>
<name>A0ABX7P492_9BACT</name>
<evidence type="ECO:0000313" key="9">
    <source>
        <dbReference type="Proteomes" id="UP000662747"/>
    </source>
</evidence>
<keyword evidence="3" id="KW-1003">Cell membrane</keyword>
<evidence type="ECO:0000256" key="7">
    <source>
        <dbReference type="SAM" id="Phobius"/>
    </source>
</evidence>
<feature type="transmembrane region" description="Helical" evidence="7">
    <location>
        <begin position="277"/>
        <end position="298"/>
    </location>
</feature>
<dbReference type="PANTHER" id="PTHR30106">
    <property type="entry name" value="INNER MEMBRANE PROTEIN YEIH-RELATED"/>
    <property type="match status" value="1"/>
</dbReference>
<accession>A0ABX7P492</accession>
<feature type="transmembrane region" description="Helical" evidence="7">
    <location>
        <begin position="126"/>
        <end position="148"/>
    </location>
</feature>
<evidence type="ECO:0000256" key="3">
    <source>
        <dbReference type="ARBA" id="ARBA00022475"/>
    </source>
</evidence>
<evidence type="ECO:0000313" key="8">
    <source>
        <dbReference type="EMBL" id="QSQ25266.1"/>
    </source>
</evidence>
<evidence type="ECO:0000256" key="6">
    <source>
        <dbReference type="ARBA" id="ARBA00023136"/>
    </source>
</evidence>
<keyword evidence="9" id="KW-1185">Reference proteome</keyword>
<feature type="transmembrane region" description="Helical" evidence="7">
    <location>
        <begin position="253"/>
        <end position="271"/>
    </location>
</feature>
<keyword evidence="6 7" id="KW-0472">Membrane</keyword>
<feature type="transmembrane region" description="Helical" evidence="7">
    <location>
        <begin position="68"/>
        <end position="90"/>
    </location>
</feature>
<dbReference type="Pfam" id="PF03601">
    <property type="entry name" value="Cons_hypoth698"/>
    <property type="match status" value="1"/>
</dbReference>
<organism evidence="8 9">
    <name type="scientific">Pyxidicoccus parkwayensis</name>
    <dbReference type="NCBI Taxonomy" id="2813578"/>
    <lineage>
        <taxon>Bacteria</taxon>
        <taxon>Pseudomonadati</taxon>
        <taxon>Myxococcota</taxon>
        <taxon>Myxococcia</taxon>
        <taxon>Myxococcales</taxon>
        <taxon>Cystobacterineae</taxon>
        <taxon>Myxococcaceae</taxon>
        <taxon>Pyxidicoccus</taxon>
    </lineage>
</organism>
<evidence type="ECO:0000256" key="4">
    <source>
        <dbReference type="ARBA" id="ARBA00022692"/>
    </source>
</evidence>
<evidence type="ECO:0000256" key="5">
    <source>
        <dbReference type="ARBA" id="ARBA00022989"/>
    </source>
</evidence>
<proteinExistence type="inferred from homology"/>
<dbReference type="Proteomes" id="UP000662747">
    <property type="component" value="Chromosome"/>
</dbReference>
<reference evidence="8 9" key="1">
    <citation type="submission" date="2021-02" db="EMBL/GenBank/DDBJ databases">
        <title>De Novo genome assembly of isolated myxobacteria.</title>
        <authorList>
            <person name="Stevens D.C."/>
        </authorList>
    </citation>
    <scope>NUCLEOTIDE SEQUENCE [LARGE SCALE GENOMIC DNA]</scope>
    <source>
        <strain evidence="9">SCPEA02</strain>
    </source>
</reference>